<protein>
    <submittedName>
        <fullName evidence="1">Uncharacterized protein</fullName>
    </submittedName>
</protein>
<gene>
    <name evidence="1" type="ORF">ACHHYP_20838</name>
</gene>
<keyword evidence="2" id="KW-1185">Reference proteome</keyword>
<evidence type="ECO:0000313" key="1">
    <source>
        <dbReference type="EMBL" id="OQR81026.1"/>
    </source>
</evidence>
<evidence type="ECO:0000313" key="2">
    <source>
        <dbReference type="Proteomes" id="UP000243579"/>
    </source>
</evidence>
<name>A0A1V9Y5P3_ACHHY</name>
<proteinExistence type="predicted"/>
<accession>A0A1V9Y5P3</accession>
<organism evidence="1 2">
    <name type="scientific">Achlya hypogyna</name>
    <name type="common">Oomycete</name>
    <name type="synonym">Protoachlya hypogyna</name>
    <dbReference type="NCBI Taxonomy" id="1202772"/>
    <lineage>
        <taxon>Eukaryota</taxon>
        <taxon>Sar</taxon>
        <taxon>Stramenopiles</taxon>
        <taxon>Oomycota</taxon>
        <taxon>Saprolegniomycetes</taxon>
        <taxon>Saprolegniales</taxon>
        <taxon>Achlyaceae</taxon>
        <taxon>Achlya</taxon>
    </lineage>
</organism>
<comment type="caution">
    <text evidence="1">The sequence shown here is derived from an EMBL/GenBank/DDBJ whole genome shotgun (WGS) entry which is preliminary data.</text>
</comment>
<sequence>MVAFKFDLLYSFCMLNCDCAKPICRHNPTPNSSPTTPDAIISANMVWSFLGSRFDSFHDNYHGSSPKG</sequence>
<dbReference type="AlphaFoldDB" id="A0A1V9Y5P3"/>
<reference evidence="1 2" key="1">
    <citation type="journal article" date="2014" name="Genome Biol. Evol.">
        <title>The secreted proteins of Achlya hypogyna and Thraustotheca clavata identify the ancestral oomycete secretome and reveal gene acquisitions by horizontal gene transfer.</title>
        <authorList>
            <person name="Misner I."/>
            <person name="Blouin N."/>
            <person name="Leonard G."/>
            <person name="Richards T.A."/>
            <person name="Lane C.E."/>
        </authorList>
    </citation>
    <scope>NUCLEOTIDE SEQUENCE [LARGE SCALE GENOMIC DNA]</scope>
    <source>
        <strain evidence="1 2">ATCC 48635</strain>
    </source>
</reference>
<dbReference type="Proteomes" id="UP000243579">
    <property type="component" value="Unassembled WGS sequence"/>
</dbReference>
<dbReference type="EMBL" id="JNBR01002844">
    <property type="protein sequence ID" value="OQR81026.1"/>
    <property type="molecule type" value="Genomic_DNA"/>
</dbReference>